<dbReference type="EMBL" id="CAJVQC010087677">
    <property type="protein sequence ID" value="CAG8823535.1"/>
    <property type="molecule type" value="Genomic_DNA"/>
</dbReference>
<sequence>SDRLKVRIRYVKNSILNSLAWGAPILSWQILDVDQPVFLIILVGN</sequence>
<keyword evidence="2" id="KW-1185">Reference proteome</keyword>
<reference evidence="1" key="1">
    <citation type="submission" date="2021-06" db="EMBL/GenBank/DDBJ databases">
        <authorList>
            <person name="Kallberg Y."/>
            <person name="Tangrot J."/>
            <person name="Rosling A."/>
        </authorList>
    </citation>
    <scope>NUCLEOTIDE SEQUENCE</scope>
    <source>
        <strain evidence="1">MA461A</strain>
    </source>
</reference>
<feature type="non-terminal residue" evidence="1">
    <location>
        <position position="45"/>
    </location>
</feature>
<dbReference type="Proteomes" id="UP000789920">
    <property type="component" value="Unassembled WGS sequence"/>
</dbReference>
<proteinExistence type="predicted"/>
<comment type="caution">
    <text evidence="1">The sequence shown here is derived from an EMBL/GenBank/DDBJ whole genome shotgun (WGS) entry which is preliminary data.</text>
</comment>
<protein>
    <submittedName>
        <fullName evidence="1">11164_t:CDS:1</fullName>
    </submittedName>
</protein>
<accession>A0ACA9S2N7</accession>
<organism evidence="1 2">
    <name type="scientific">Racocetra persica</name>
    <dbReference type="NCBI Taxonomy" id="160502"/>
    <lineage>
        <taxon>Eukaryota</taxon>
        <taxon>Fungi</taxon>
        <taxon>Fungi incertae sedis</taxon>
        <taxon>Mucoromycota</taxon>
        <taxon>Glomeromycotina</taxon>
        <taxon>Glomeromycetes</taxon>
        <taxon>Diversisporales</taxon>
        <taxon>Gigasporaceae</taxon>
        <taxon>Racocetra</taxon>
    </lineage>
</organism>
<evidence type="ECO:0000313" key="2">
    <source>
        <dbReference type="Proteomes" id="UP000789920"/>
    </source>
</evidence>
<evidence type="ECO:0000313" key="1">
    <source>
        <dbReference type="EMBL" id="CAG8823535.1"/>
    </source>
</evidence>
<gene>
    <name evidence="1" type="ORF">RPERSI_LOCUS26040</name>
</gene>
<name>A0ACA9S2N7_9GLOM</name>
<feature type="non-terminal residue" evidence="1">
    <location>
        <position position="1"/>
    </location>
</feature>